<feature type="domain" description="Zn(2)-C6 fungal-type" evidence="7">
    <location>
        <begin position="16"/>
        <end position="50"/>
    </location>
</feature>
<protein>
    <submittedName>
        <fullName evidence="8">Acetamidase regulatory protein</fullName>
    </submittedName>
</protein>
<gene>
    <name evidence="8" type="ORF">NKR23_g12021</name>
</gene>
<dbReference type="SMART" id="SM00906">
    <property type="entry name" value="Fungal_trans"/>
    <property type="match status" value="1"/>
</dbReference>
<sequence length="650" mass="72481">MQKLVSRSQANAGRTACSVCHQRKVRCDAHDAGFPCSNCKRCGHAEQCRLHLKRKRRSRLERIAESPLPLAPPGSLFRQGLASGAQVNALDVINTNSGSPGCASSLSVRVSPQPAEDAPESVTSCVVETATSEGDDGGLGVDLLALHPHVSKNGEHKKYLVEFIDQPLITERPIDKNARIMYVGSELSNTNFLLRRQLGKKMSSVSHYATNRIDRQHTCHEPDRLPVEAFQLPPRAVVDKLLDAYFNHINPGFPVIDTDVFMRQYRARDPLNPPSLLLLHAILVAGAHAFYTDTERRESLKSIFFRRAKILFDARFERNRDTIVQAALLLTWHADGPEDVAANAWFWVGVAARNATGLGMHRDADASTLVSHNKRMWRRVWWLLFQCDVLVSLQYGRPQSIHLEDSNVQSLRASDFQDCGEGVQVDHVIQITELCIIISGILRHQFRNPQSQEARLDYVRSTDEALAKWSLHLPQPLHMGISPSIDIWTATLHLHYNTALSLLHRARPSLQESGDQQPDDADICATAAVAIQQIFQCLCERGNIRFLWSATVNCLFTALVQLSLEVRISNPSATQAPLADPKASGHPGIIPPVFVSTTGTDGTDLTDTLPNIMTGRHLPRDDSEVADPWNGWLPIYWQQPESTDDFLFSF</sequence>
<dbReference type="GO" id="GO:0006351">
    <property type="term" value="P:DNA-templated transcription"/>
    <property type="evidence" value="ECO:0007669"/>
    <property type="project" value="InterPro"/>
</dbReference>
<dbReference type="SMART" id="SM00066">
    <property type="entry name" value="GAL4"/>
    <property type="match status" value="1"/>
</dbReference>
<keyword evidence="6" id="KW-0539">Nucleus</keyword>
<dbReference type="PROSITE" id="PS50048">
    <property type="entry name" value="ZN2_CY6_FUNGAL_2"/>
    <property type="match status" value="1"/>
</dbReference>
<keyword evidence="3" id="KW-0805">Transcription regulation</keyword>
<dbReference type="EMBL" id="JANBVO010000078">
    <property type="protein sequence ID" value="KAJ9130832.1"/>
    <property type="molecule type" value="Genomic_DNA"/>
</dbReference>
<dbReference type="Pfam" id="PF00172">
    <property type="entry name" value="Zn_clus"/>
    <property type="match status" value="1"/>
</dbReference>
<evidence type="ECO:0000256" key="6">
    <source>
        <dbReference type="ARBA" id="ARBA00023242"/>
    </source>
</evidence>
<comment type="caution">
    <text evidence="8">The sequence shown here is derived from an EMBL/GenBank/DDBJ whole genome shotgun (WGS) entry which is preliminary data.</text>
</comment>
<name>A0AA38R6Q4_9PEZI</name>
<evidence type="ECO:0000313" key="9">
    <source>
        <dbReference type="Proteomes" id="UP001174694"/>
    </source>
</evidence>
<evidence type="ECO:0000256" key="1">
    <source>
        <dbReference type="ARBA" id="ARBA00022723"/>
    </source>
</evidence>
<dbReference type="AlphaFoldDB" id="A0AA38R6Q4"/>
<evidence type="ECO:0000256" key="3">
    <source>
        <dbReference type="ARBA" id="ARBA00023015"/>
    </source>
</evidence>
<dbReference type="Gene3D" id="4.10.240.10">
    <property type="entry name" value="Zn(2)-C6 fungal-type DNA-binding domain"/>
    <property type="match status" value="1"/>
</dbReference>
<evidence type="ECO:0000256" key="4">
    <source>
        <dbReference type="ARBA" id="ARBA00023125"/>
    </source>
</evidence>
<dbReference type="PROSITE" id="PS00463">
    <property type="entry name" value="ZN2_CY6_FUNGAL_1"/>
    <property type="match status" value="1"/>
</dbReference>
<keyword evidence="1" id="KW-0479">Metal-binding</keyword>
<dbReference type="InterPro" id="IPR001138">
    <property type="entry name" value="Zn2Cys6_DnaBD"/>
</dbReference>
<dbReference type="InterPro" id="IPR036864">
    <property type="entry name" value="Zn2-C6_fun-type_DNA-bd_sf"/>
</dbReference>
<keyword evidence="4" id="KW-0238">DNA-binding</keyword>
<dbReference type="GO" id="GO:0000981">
    <property type="term" value="F:DNA-binding transcription factor activity, RNA polymerase II-specific"/>
    <property type="evidence" value="ECO:0007669"/>
    <property type="project" value="InterPro"/>
</dbReference>
<dbReference type="GO" id="GO:0008270">
    <property type="term" value="F:zinc ion binding"/>
    <property type="evidence" value="ECO:0007669"/>
    <property type="project" value="InterPro"/>
</dbReference>
<dbReference type="Proteomes" id="UP001174694">
    <property type="component" value="Unassembled WGS sequence"/>
</dbReference>
<dbReference type="SUPFAM" id="SSF57701">
    <property type="entry name" value="Zn2/Cys6 DNA-binding domain"/>
    <property type="match status" value="1"/>
</dbReference>
<keyword evidence="5" id="KW-0804">Transcription</keyword>
<dbReference type="CDD" id="cd00067">
    <property type="entry name" value="GAL4"/>
    <property type="match status" value="1"/>
</dbReference>
<evidence type="ECO:0000313" key="8">
    <source>
        <dbReference type="EMBL" id="KAJ9130832.1"/>
    </source>
</evidence>
<reference evidence="8" key="1">
    <citation type="submission" date="2022-07" db="EMBL/GenBank/DDBJ databases">
        <title>Fungi with potential for degradation of polypropylene.</title>
        <authorList>
            <person name="Gostincar C."/>
        </authorList>
    </citation>
    <scope>NUCLEOTIDE SEQUENCE</scope>
    <source>
        <strain evidence="8">EXF-13308</strain>
    </source>
</reference>
<dbReference type="PANTHER" id="PTHR47171">
    <property type="entry name" value="FARA-RELATED"/>
    <property type="match status" value="1"/>
</dbReference>
<dbReference type="CDD" id="cd12148">
    <property type="entry name" value="fungal_TF_MHR"/>
    <property type="match status" value="1"/>
</dbReference>
<dbReference type="Pfam" id="PF04082">
    <property type="entry name" value="Fungal_trans"/>
    <property type="match status" value="1"/>
</dbReference>
<dbReference type="GO" id="GO:0003677">
    <property type="term" value="F:DNA binding"/>
    <property type="evidence" value="ECO:0007669"/>
    <property type="project" value="UniProtKB-KW"/>
</dbReference>
<dbReference type="InterPro" id="IPR052073">
    <property type="entry name" value="Amide_Lactam_Regulators"/>
</dbReference>
<keyword evidence="2" id="KW-0862">Zinc</keyword>
<organism evidence="8 9">
    <name type="scientific">Pleurostoma richardsiae</name>
    <dbReference type="NCBI Taxonomy" id="41990"/>
    <lineage>
        <taxon>Eukaryota</taxon>
        <taxon>Fungi</taxon>
        <taxon>Dikarya</taxon>
        <taxon>Ascomycota</taxon>
        <taxon>Pezizomycotina</taxon>
        <taxon>Sordariomycetes</taxon>
        <taxon>Sordariomycetidae</taxon>
        <taxon>Calosphaeriales</taxon>
        <taxon>Pleurostomataceae</taxon>
        <taxon>Pleurostoma</taxon>
    </lineage>
</organism>
<proteinExistence type="predicted"/>
<evidence type="ECO:0000256" key="5">
    <source>
        <dbReference type="ARBA" id="ARBA00023163"/>
    </source>
</evidence>
<evidence type="ECO:0000259" key="7">
    <source>
        <dbReference type="PROSITE" id="PS50048"/>
    </source>
</evidence>
<keyword evidence="9" id="KW-1185">Reference proteome</keyword>
<dbReference type="PANTHER" id="PTHR47171:SF4">
    <property type="entry name" value="ACETAMIDASE REGULATORY PROTEIN"/>
    <property type="match status" value="1"/>
</dbReference>
<evidence type="ECO:0000256" key="2">
    <source>
        <dbReference type="ARBA" id="ARBA00022833"/>
    </source>
</evidence>
<dbReference type="InterPro" id="IPR007219">
    <property type="entry name" value="XnlR_reg_dom"/>
</dbReference>
<accession>A0AA38R6Q4</accession>